<keyword evidence="3" id="KW-0624">Polysaccharide degradation</keyword>
<evidence type="ECO:0000256" key="3">
    <source>
        <dbReference type="ARBA" id="ARBA00023326"/>
    </source>
</evidence>
<evidence type="ECO:0000256" key="2">
    <source>
        <dbReference type="ARBA" id="ARBA00023277"/>
    </source>
</evidence>
<dbReference type="InterPro" id="IPR001000">
    <property type="entry name" value="GH10_dom"/>
</dbReference>
<dbReference type="PROSITE" id="PS51760">
    <property type="entry name" value="GH10_2"/>
    <property type="match status" value="1"/>
</dbReference>
<sequence>MDQLGTLNLPLHISEISLTTFPELPRELAEEVQAQCLRHFCRTWFSQKNCESIVFWNLCDKTAYGDESRFDACLIGGDFREKPSYRMLDRLVNREWKTETVIVTDEYGEASWNGFHGKYELEIGGERHPAILTPRSENRCLLRG</sequence>
<dbReference type="GO" id="GO:0000272">
    <property type="term" value="P:polysaccharide catabolic process"/>
    <property type="evidence" value="ECO:0007669"/>
    <property type="project" value="UniProtKB-KW"/>
</dbReference>
<dbReference type="PANTHER" id="PTHR31490:SF1">
    <property type="entry name" value="ENDO-1,4-BETA-XYLANASE 1"/>
    <property type="match status" value="1"/>
</dbReference>
<dbReference type="PANTHER" id="PTHR31490">
    <property type="entry name" value="GLYCOSYL HYDROLASE"/>
    <property type="match status" value="1"/>
</dbReference>
<dbReference type="GO" id="GO:0004553">
    <property type="term" value="F:hydrolase activity, hydrolyzing O-glycosyl compounds"/>
    <property type="evidence" value="ECO:0007669"/>
    <property type="project" value="InterPro"/>
</dbReference>
<evidence type="ECO:0000313" key="5">
    <source>
        <dbReference type="EMBL" id="MPN01206.1"/>
    </source>
</evidence>
<comment type="caution">
    <text evidence="5">The sequence shown here is derived from an EMBL/GenBank/DDBJ whole genome shotgun (WGS) entry which is preliminary data.</text>
</comment>
<dbReference type="Gene3D" id="3.20.20.80">
    <property type="entry name" value="Glycosidases"/>
    <property type="match status" value="1"/>
</dbReference>
<accession>A0A645EIC5</accession>
<feature type="domain" description="GH10" evidence="4">
    <location>
        <begin position="1"/>
        <end position="91"/>
    </location>
</feature>
<name>A0A645EIC5_9ZZZZ</name>
<dbReference type="SUPFAM" id="SSF51445">
    <property type="entry name" value="(Trans)glycosidases"/>
    <property type="match status" value="1"/>
</dbReference>
<organism evidence="5">
    <name type="scientific">bioreactor metagenome</name>
    <dbReference type="NCBI Taxonomy" id="1076179"/>
    <lineage>
        <taxon>unclassified sequences</taxon>
        <taxon>metagenomes</taxon>
        <taxon>ecological metagenomes</taxon>
    </lineage>
</organism>
<dbReference type="InterPro" id="IPR044846">
    <property type="entry name" value="GH10"/>
</dbReference>
<proteinExistence type="predicted"/>
<reference evidence="5" key="1">
    <citation type="submission" date="2019-08" db="EMBL/GenBank/DDBJ databases">
        <authorList>
            <person name="Kucharzyk K."/>
            <person name="Murdoch R.W."/>
            <person name="Higgins S."/>
            <person name="Loffler F."/>
        </authorList>
    </citation>
    <scope>NUCLEOTIDE SEQUENCE</scope>
</reference>
<dbReference type="EMBL" id="VSSQ01047230">
    <property type="protein sequence ID" value="MPN01206.1"/>
    <property type="molecule type" value="Genomic_DNA"/>
</dbReference>
<dbReference type="AlphaFoldDB" id="A0A645EIC5"/>
<evidence type="ECO:0000256" key="1">
    <source>
        <dbReference type="ARBA" id="ARBA00022801"/>
    </source>
</evidence>
<dbReference type="InterPro" id="IPR017853">
    <property type="entry name" value="GH"/>
</dbReference>
<protein>
    <recommendedName>
        <fullName evidence="4">GH10 domain-containing protein</fullName>
    </recommendedName>
</protein>
<evidence type="ECO:0000259" key="4">
    <source>
        <dbReference type="PROSITE" id="PS51760"/>
    </source>
</evidence>
<keyword evidence="2" id="KW-0119">Carbohydrate metabolism</keyword>
<gene>
    <name evidence="5" type="ORF">SDC9_148412</name>
</gene>
<keyword evidence="1" id="KW-0378">Hydrolase</keyword>